<reference evidence="1 3" key="2">
    <citation type="submission" date="2018-11" db="EMBL/GenBank/DDBJ databases">
        <authorList>
            <consortium name="Pathogen Informatics"/>
        </authorList>
    </citation>
    <scope>NUCLEOTIDE SEQUENCE [LARGE SCALE GENOMIC DNA]</scope>
</reference>
<dbReference type="AlphaFoldDB" id="A0A0N4U297"/>
<sequence>MIGIQVSYKYLGIPWYHMRRQERRQYLSIVKGQDLEETAQREEENPCHEYASHAAGTARCTKEDMEVRLGECECENHYLETRNIQKYNSKMAPKDEQLKECLKYVKTLENHQEEKIRWQRSFMDYTIER</sequence>
<evidence type="ECO:0000313" key="3">
    <source>
        <dbReference type="Proteomes" id="UP000274756"/>
    </source>
</evidence>
<organism evidence="2 4">
    <name type="scientific">Dracunculus medinensis</name>
    <name type="common">Guinea worm</name>
    <dbReference type="NCBI Taxonomy" id="318479"/>
    <lineage>
        <taxon>Eukaryota</taxon>
        <taxon>Metazoa</taxon>
        <taxon>Ecdysozoa</taxon>
        <taxon>Nematoda</taxon>
        <taxon>Chromadorea</taxon>
        <taxon>Rhabditida</taxon>
        <taxon>Spirurina</taxon>
        <taxon>Dracunculoidea</taxon>
        <taxon>Dracunculidae</taxon>
        <taxon>Dracunculus</taxon>
    </lineage>
</organism>
<accession>A0A0N4U297</accession>
<reference evidence="4" key="1">
    <citation type="submission" date="2017-02" db="UniProtKB">
        <authorList>
            <consortium name="WormBaseParasite"/>
        </authorList>
    </citation>
    <scope>IDENTIFICATION</scope>
</reference>
<keyword evidence="3" id="KW-1185">Reference proteome</keyword>
<proteinExistence type="predicted"/>
<evidence type="ECO:0000313" key="2">
    <source>
        <dbReference type="Proteomes" id="UP000038040"/>
    </source>
</evidence>
<evidence type="ECO:0000313" key="4">
    <source>
        <dbReference type="WBParaSite" id="DME_0000078601-mRNA-1"/>
    </source>
</evidence>
<name>A0A0N4U297_DRAME</name>
<dbReference type="Proteomes" id="UP000274756">
    <property type="component" value="Unassembled WGS sequence"/>
</dbReference>
<dbReference type="WBParaSite" id="DME_0000078601-mRNA-1">
    <property type="protein sequence ID" value="DME_0000078601-mRNA-1"/>
    <property type="gene ID" value="DME_0000078601"/>
</dbReference>
<gene>
    <name evidence="1" type="ORF">DME_LOCUS5146</name>
</gene>
<dbReference type="Proteomes" id="UP000038040">
    <property type="component" value="Unplaced"/>
</dbReference>
<protein>
    <submittedName>
        <fullName evidence="1 4">Uncharacterized protein</fullName>
    </submittedName>
</protein>
<dbReference type="EMBL" id="UYYG01001151">
    <property type="protein sequence ID" value="VDN55173.1"/>
    <property type="molecule type" value="Genomic_DNA"/>
</dbReference>
<evidence type="ECO:0000313" key="1">
    <source>
        <dbReference type="EMBL" id="VDN55173.1"/>
    </source>
</evidence>